<evidence type="ECO:0000313" key="1">
    <source>
        <dbReference type="EMBL" id="KNH02611.1"/>
    </source>
</evidence>
<dbReference type="InterPro" id="IPR008861">
    <property type="entry name" value="GpX-like"/>
</dbReference>
<dbReference type="STRING" id="1306953.J121_395"/>
<comment type="caution">
    <text evidence="1">The sequence shown here is derived from an EMBL/GenBank/DDBJ whole genome shotgun (WGS) entry which is preliminary data.</text>
</comment>
<accession>A0A0L1KFD9</accession>
<dbReference type="AlphaFoldDB" id="A0A0L1KFD9"/>
<reference evidence="1" key="1">
    <citation type="submission" date="2015-02" db="EMBL/GenBank/DDBJ databases">
        <authorList>
            <person name="Chooi Y.-H."/>
        </authorList>
    </citation>
    <scope>NUCLEOTIDE SEQUENCE [LARGE SCALE GENOMIC DNA]</scope>
    <source>
        <strain evidence="1">LAMA 915</strain>
    </source>
</reference>
<organism evidence="1 2">
    <name type="scientific">Qipengyuania citrea LAMA 915</name>
    <dbReference type="NCBI Taxonomy" id="1306953"/>
    <lineage>
        <taxon>Bacteria</taxon>
        <taxon>Pseudomonadati</taxon>
        <taxon>Pseudomonadota</taxon>
        <taxon>Alphaproteobacteria</taxon>
        <taxon>Sphingomonadales</taxon>
        <taxon>Erythrobacteraceae</taxon>
        <taxon>Qipengyuania</taxon>
    </lineage>
</organism>
<dbReference type="Pfam" id="PF05489">
    <property type="entry name" value="Phage_tail_X"/>
    <property type="match status" value="1"/>
</dbReference>
<dbReference type="PATRIC" id="fig|1306953.7.peg.398"/>
<proteinExistence type="predicted"/>
<dbReference type="Proteomes" id="UP000037446">
    <property type="component" value="Unassembled WGS sequence"/>
</dbReference>
<name>A0A0L1KFD9_9SPHN</name>
<protein>
    <submittedName>
        <fullName evidence="1">Phage tail completion protein</fullName>
    </submittedName>
</protein>
<gene>
    <name evidence="1" type="ORF">J121_395</name>
</gene>
<evidence type="ECO:0000313" key="2">
    <source>
        <dbReference type="Proteomes" id="UP000037446"/>
    </source>
</evidence>
<sequence length="68" mass="7100">MKAAAQDGETVDALCWRVLGKTAGVTEAALQLNPGLADLGAQLPGGTMVDLPEPVTAAPRRETIKLWD</sequence>
<dbReference type="RefSeq" id="WP_050600028.1">
    <property type="nucleotide sequence ID" value="NZ_JYNE01000022.1"/>
</dbReference>
<dbReference type="EMBL" id="JYNE01000022">
    <property type="protein sequence ID" value="KNH02611.1"/>
    <property type="molecule type" value="Genomic_DNA"/>
</dbReference>